<dbReference type="PANTHER" id="PTHR46060:SF1">
    <property type="entry name" value="MARINER MOS1 TRANSPOSASE-LIKE PROTEIN"/>
    <property type="match status" value="1"/>
</dbReference>
<dbReference type="Gene3D" id="3.30.420.10">
    <property type="entry name" value="Ribonuclease H-like superfamily/Ribonuclease H"/>
    <property type="match status" value="1"/>
</dbReference>
<name>A0A5J4TGL8_9EUKA</name>
<reference evidence="1 2" key="1">
    <citation type="submission" date="2019-03" db="EMBL/GenBank/DDBJ databases">
        <title>Single cell metagenomics reveals metabolic interactions within the superorganism composed of flagellate Streblomastix strix and complex community of Bacteroidetes bacteria on its surface.</title>
        <authorList>
            <person name="Treitli S.C."/>
            <person name="Kolisko M."/>
            <person name="Husnik F."/>
            <person name="Keeling P."/>
            <person name="Hampl V."/>
        </authorList>
    </citation>
    <scope>NUCLEOTIDE SEQUENCE [LARGE SCALE GENOMIC DNA]</scope>
    <source>
        <strain evidence="1">ST1C</strain>
    </source>
</reference>
<gene>
    <name evidence="1" type="ORF">EZS28_047076</name>
</gene>
<dbReference type="Proteomes" id="UP000324800">
    <property type="component" value="Unassembled WGS sequence"/>
</dbReference>
<evidence type="ECO:0008006" key="3">
    <source>
        <dbReference type="Google" id="ProtNLM"/>
    </source>
</evidence>
<evidence type="ECO:0000313" key="2">
    <source>
        <dbReference type="Proteomes" id="UP000324800"/>
    </source>
</evidence>
<evidence type="ECO:0000313" key="1">
    <source>
        <dbReference type="EMBL" id="KAA6357398.1"/>
    </source>
</evidence>
<dbReference type="InterPro" id="IPR052709">
    <property type="entry name" value="Transposase-MT_Hybrid"/>
</dbReference>
<dbReference type="OrthoDB" id="10065579at2759"/>
<protein>
    <recommendedName>
        <fullName evidence="3">Tc1-like transposase DDE domain-containing protein</fullName>
    </recommendedName>
</protein>
<dbReference type="AlphaFoldDB" id="A0A5J4TGL8"/>
<dbReference type="PANTHER" id="PTHR46060">
    <property type="entry name" value="MARINER MOS1 TRANSPOSASE-LIKE PROTEIN"/>
    <property type="match status" value="1"/>
</dbReference>
<organism evidence="1 2">
    <name type="scientific">Streblomastix strix</name>
    <dbReference type="NCBI Taxonomy" id="222440"/>
    <lineage>
        <taxon>Eukaryota</taxon>
        <taxon>Metamonada</taxon>
        <taxon>Preaxostyla</taxon>
        <taxon>Oxymonadida</taxon>
        <taxon>Streblomastigidae</taxon>
        <taxon>Streblomastix</taxon>
    </lineage>
</organism>
<dbReference type="EMBL" id="SNRW01031481">
    <property type="protein sequence ID" value="KAA6357398.1"/>
    <property type="molecule type" value="Genomic_DNA"/>
</dbReference>
<accession>A0A5J4TGL8</accession>
<proteinExistence type="predicted"/>
<comment type="caution">
    <text evidence="1">The sequence shown here is derived from an EMBL/GenBank/DDBJ whole genome shotgun (WGS) entry which is preliminary data.</text>
</comment>
<dbReference type="GO" id="GO:0003676">
    <property type="term" value="F:nucleic acid binding"/>
    <property type="evidence" value="ECO:0007669"/>
    <property type="project" value="InterPro"/>
</dbReference>
<dbReference type="InterPro" id="IPR036397">
    <property type="entry name" value="RNaseH_sf"/>
</dbReference>
<sequence length="113" mass="13113">MRNVIEKERVSAYIHYDNASIDRAQRIQQFVHNSTFTRLFHPPYSPDIAPSDYYLFDRLKSQLKGIDSSNDEKLKDTVSKTLASISQAELYRAIDSWIDRLQISIVTDGNQVF</sequence>